<proteinExistence type="predicted"/>
<feature type="chain" id="PRO_5015921527" description="DUF4352 domain-containing protein" evidence="3">
    <location>
        <begin position="32"/>
        <end position="472"/>
    </location>
</feature>
<keyword evidence="2" id="KW-0812">Transmembrane</keyword>
<protein>
    <recommendedName>
        <fullName evidence="6">DUF4352 domain-containing protein</fullName>
    </recommendedName>
</protein>
<feature type="region of interest" description="Disordered" evidence="1">
    <location>
        <begin position="34"/>
        <end position="105"/>
    </location>
</feature>
<evidence type="ECO:0000256" key="3">
    <source>
        <dbReference type="SAM" id="SignalP"/>
    </source>
</evidence>
<name>A0A2W2CUV1_9ACTN</name>
<evidence type="ECO:0008006" key="6">
    <source>
        <dbReference type="Google" id="ProtNLM"/>
    </source>
</evidence>
<keyword evidence="5" id="KW-1185">Reference proteome</keyword>
<keyword evidence="2" id="KW-1133">Transmembrane helix</keyword>
<evidence type="ECO:0000256" key="1">
    <source>
        <dbReference type="SAM" id="MobiDB-lite"/>
    </source>
</evidence>
<feature type="transmembrane region" description="Helical" evidence="2">
    <location>
        <begin position="305"/>
        <end position="327"/>
    </location>
</feature>
<dbReference type="OrthoDB" id="3405890at2"/>
<comment type="caution">
    <text evidence="4">The sequence shown here is derived from an EMBL/GenBank/DDBJ whole genome shotgun (WGS) entry which is preliminary data.</text>
</comment>
<evidence type="ECO:0000313" key="4">
    <source>
        <dbReference type="EMBL" id="PZF83963.1"/>
    </source>
</evidence>
<organism evidence="4 5">
    <name type="scientific">Micromonospora endophytica</name>
    <dbReference type="NCBI Taxonomy" id="515350"/>
    <lineage>
        <taxon>Bacteria</taxon>
        <taxon>Bacillati</taxon>
        <taxon>Actinomycetota</taxon>
        <taxon>Actinomycetes</taxon>
        <taxon>Micromonosporales</taxon>
        <taxon>Micromonosporaceae</taxon>
        <taxon>Micromonospora</taxon>
    </lineage>
</organism>
<dbReference type="AlphaFoldDB" id="A0A2W2CUV1"/>
<gene>
    <name evidence="4" type="ORF">C1I93_29725</name>
</gene>
<evidence type="ECO:0000313" key="5">
    <source>
        <dbReference type="Proteomes" id="UP000248627"/>
    </source>
</evidence>
<reference evidence="4 5" key="1">
    <citation type="submission" date="2018-01" db="EMBL/GenBank/DDBJ databases">
        <title>Draft genome sequence of Jishengella endophytica.</title>
        <authorList>
            <person name="Sahin N."/>
            <person name="Ay H."/>
            <person name="Saygin H."/>
        </authorList>
    </citation>
    <scope>NUCLEOTIDE SEQUENCE [LARGE SCALE GENOMIC DNA]</scope>
    <source>
        <strain evidence="4 5">DSM 45430</strain>
    </source>
</reference>
<feature type="compositionally biased region" description="Pro residues" evidence="1">
    <location>
        <begin position="90"/>
        <end position="103"/>
    </location>
</feature>
<dbReference type="Proteomes" id="UP000248627">
    <property type="component" value="Unassembled WGS sequence"/>
</dbReference>
<feature type="transmembrane region" description="Helical" evidence="2">
    <location>
        <begin position="247"/>
        <end position="268"/>
    </location>
</feature>
<feature type="compositionally biased region" description="Low complexity" evidence="1">
    <location>
        <begin position="59"/>
        <end position="89"/>
    </location>
</feature>
<feature type="signal peptide" evidence="3">
    <location>
        <begin position="1"/>
        <end position="31"/>
    </location>
</feature>
<evidence type="ECO:0000256" key="2">
    <source>
        <dbReference type="SAM" id="Phobius"/>
    </source>
</evidence>
<accession>A0A2W2CUV1</accession>
<keyword evidence="3" id="KW-0732">Signal</keyword>
<dbReference type="RefSeq" id="WP_111246569.1">
    <property type="nucleotide sequence ID" value="NZ_POTX01000402.1"/>
</dbReference>
<keyword evidence="2" id="KW-0472">Membrane</keyword>
<sequence length="472" mass="48720">MPASRRHHRTLAAIVHCVGFLTALPVLPAAAGPDVPSPGNPQVAAAAATRGTPAERARVAPAAAPHAVTASQPTPATPDPSASPEASAPTPDPAMPAAPPAVPTPTRLAVPPPAPKVSVAVAPENGAEPGYRIEVRNAGIAPVSTTVRQELPRGVSATSISGGGREERPGGAAATAVTWQLRLPPRSTTTLGTTLRTPAAQQPLTAPACAFASNGRQPYDCASATWTNPQAAAAAGTQEPSGWRAQAAALLVGAGAVLLLSVVAFVTWRRNRRPVAAALASDGPGTVYPRPAVPRPPSRRRTPPIWLIVPVAATVLAATIGTAAWAATRRVAAIDTDSQPTSGAWKGTGVSGSLGVPLREDAFEFTVYRMVCDPGQQVRQCQATVGVRNVTPEHQSWHGKLQRAYLPNGNWVTTDESATRRANQGRDVFAEPMAAGSRMVLPLVFTVNGRAAPERLELRSGVFSAGVRVDVP</sequence>
<dbReference type="EMBL" id="POTX01000402">
    <property type="protein sequence ID" value="PZF83963.1"/>
    <property type="molecule type" value="Genomic_DNA"/>
</dbReference>